<protein>
    <submittedName>
        <fullName evidence="1">Uncharacterized protein</fullName>
    </submittedName>
</protein>
<reference evidence="1 2" key="1">
    <citation type="submission" date="2019-08" db="EMBL/GenBank/DDBJ databases">
        <authorList>
            <person name="Herpell B J."/>
        </authorList>
    </citation>
    <scope>NUCLEOTIDE SEQUENCE [LARGE SCALE GENOMIC DNA]</scope>
    <source>
        <strain evidence="2">Msb3</strain>
    </source>
</reference>
<keyword evidence="2" id="KW-1185">Reference proteome</keyword>
<organism evidence="1 2">
    <name type="scientific">Paraburkholderia dioscoreae</name>
    <dbReference type="NCBI Taxonomy" id="2604047"/>
    <lineage>
        <taxon>Bacteria</taxon>
        <taxon>Pseudomonadati</taxon>
        <taxon>Pseudomonadota</taxon>
        <taxon>Betaproteobacteria</taxon>
        <taxon>Burkholderiales</taxon>
        <taxon>Burkholderiaceae</taxon>
        <taxon>Paraburkholderia</taxon>
    </lineage>
</organism>
<dbReference type="KEGG" id="pdio:PDMSB3_0655"/>
<evidence type="ECO:0000313" key="1">
    <source>
        <dbReference type="EMBL" id="VVD27117.1"/>
    </source>
</evidence>
<evidence type="ECO:0000313" key="2">
    <source>
        <dbReference type="Proteomes" id="UP000325811"/>
    </source>
</evidence>
<dbReference type="Proteomes" id="UP000325811">
    <property type="component" value="Chromosome I"/>
</dbReference>
<proteinExistence type="predicted"/>
<name>A0A5Q4Z5T5_9BURK</name>
<sequence>MQILPNAEEAAKLMMLLKHEIPATLNADDAVDVTGPAADDDE</sequence>
<dbReference type="EMBL" id="LR699553">
    <property type="protein sequence ID" value="VVD27117.1"/>
    <property type="molecule type" value="Genomic_DNA"/>
</dbReference>
<gene>
    <name evidence="1" type="ORF">PDMSB3_0655</name>
</gene>
<accession>A0A5Q4Z5T5</accession>
<dbReference type="AlphaFoldDB" id="A0A5Q4Z5T5"/>